<dbReference type="Pfam" id="PF13942">
    <property type="entry name" value="Lipoprotein_20"/>
    <property type="match status" value="1"/>
</dbReference>
<organism evidence="4 5">
    <name type="scientific">Winslowiella toletana</name>
    <dbReference type="NCBI Taxonomy" id="92490"/>
    <lineage>
        <taxon>Bacteria</taxon>
        <taxon>Pseudomonadati</taxon>
        <taxon>Pseudomonadota</taxon>
        <taxon>Gammaproteobacteria</taxon>
        <taxon>Enterobacterales</taxon>
        <taxon>Erwiniaceae</taxon>
        <taxon>Winslowiella</taxon>
    </lineage>
</organism>
<evidence type="ECO:0000256" key="2">
    <source>
        <dbReference type="SAM" id="MobiDB-lite"/>
    </source>
</evidence>
<accession>A0ABS4P5N0</accession>
<feature type="coiled-coil region" evidence="1">
    <location>
        <begin position="178"/>
        <end position="205"/>
    </location>
</feature>
<sequence>MKFKLFSAVALRPFGRIAAMFLPLLMTACAQPSYQTQHNSKKNVVLEPEIKIVDYLSVSCERVWQIEDEESMKNPLYWMRAMDCGTRLSPAEARAEARQWPAGNWQNTFKQGVLLNNGNVTPVERRQYVERLDSFSVDYPPSIRPLLQLWRDNQAAQLQLSADRGRYAQLQETSDNQLDELRHNQRKLMRELADTRRKLESLTDIERQLSSRKSADVSDNTHSADKRDAAPAVEADDTYVPSVPDNAQNATESGNP</sequence>
<dbReference type="Proteomes" id="UP001195624">
    <property type="component" value="Unassembled WGS sequence"/>
</dbReference>
<reference evidence="5" key="2">
    <citation type="submission" date="2023-07" db="EMBL/GenBank/DDBJ databases">
        <title>Genome mining of underrepresented organisms for secondary metabolites.</title>
        <authorList>
            <person name="D'Agostino P.M."/>
        </authorList>
    </citation>
    <scope>NUCLEOTIDE SEQUENCE [LARGE SCALE GENOMIC DNA]</scope>
    <source>
        <strain evidence="5">WS4403</strain>
    </source>
</reference>
<keyword evidence="5" id="KW-1185">Reference proteome</keyword>
<evidence type="ECO:0008006" key="6">
    <source>
        <dbReference type="Google" id="ProtNLM"/>
    </source>
</evidence>
<dbReference type="EMBL" id="JAGGMQ010000001">
    <property type="protein sequence ID" value="MBP2167910.1"/>
    <property type="molecule type" value="Genomic_DNA"/>
</dbReference>
<name>A0ABS4P5N0_9GAMM</name>
<dbReference type="InterPro" id="IPR025262">
    <property type="entry name" value="QseG"/>
</dbReference>
<feature type="signal peptide" evidence="3">
    <location>
        <begin position="1"/>
        <end position="30"/>
    </location>
</feature>
<evidence type="ECO:0000313" key="4">
    <source>
        <dbReference type="EMBL" id="MBP2167910.1"/>
    </source>
</evidence>
<proteinExistence type="predicted"/>
<feature type="chain" id="PRO_5045717603" description="Two-component system QseEF-associated lipoprotein QseG" evidence="3">
    <location>
        <begin position="31"/>
        <end position="256"/>
    </location>
</feature>
<protein>
    <recommendedName>
        <fullName evidence="6">Two-component system QseEF-associated lipoprotein QseG</fullName>
    </recommendedName>
</protein>
<keyword evidence="3" id="KW-0732">Signal</keyword>
<evidence type="ECO:0000256" key="1">
    <source>
        <dbReference type="SAM" id="Coils"/>
    </source>
</evidence>
<feature type="region of interest" description="Disordered" evidence="2">
    <location>
        <begin position="209"/>
        <end position="256"/>
    </location>
</feature>
<comment type="caution">
    <text evidence="4">The sequence shown here is derived from an EMBL/GenBank/DDBJ whole genome shotgun (WGS) entry which is preliminary data.</text>
</comment>
<keyword evidence="1" id="KW-0175">Coiled coil</keyword>
<dbReference type="NCBIfam" id="NF007997">
    <property type="entry name" value="PRK10722.1"/>
    <property type="match status" value="1"/>
</dbReference>
<feature type="compositionally biased region" description="Polar residues" evidence="2">
    <location>
        <begin position="245"/>
        <end position="256"/>
    </location>
</feature>
<evidence type="ECO:0000313" key="5">
    <source>
        <dbReference type="Proteomes" id="UP001195624"/>
    </source>
</evidence>
<dbReference type="PROSITE" id="PS51257">
    <property type="entry name" value="PROKAR_LIPOPROTEIN"/>
    <property type="match status" value="1"/>
</dbReference>
<gene>
    <name evidence="4" type="ORF">J2125_001102</name>
</gene>
<evidence type="ECO:0000256" key="3">
    <source>
        <dbReference type="SAM" id="SignalP"/>
    </source>
</evidence>
<reference evidence="4 5" key="1">
    <citation type="submission" date="2021-03" db="EMBL/GenBank/DDBJ databases">
        <authorList>
            <person name="D'Agostino P."/>
            <person name="Huntemann M."/>
            <person name="Clum A."/>
            <person name="Spunde A."/>
            <person name="Palaniappan K."/>
            <person name="Ritter S."/>
            <person name="Mikhailova N."/>
            <person name="Chen I.-M."/>
            <person name="Stamatis D."/>
            <person name="Reddy T."/>
            <person name="O'Malley R."/>
            <person name="Daum C."/>
            <person name="Shapiro N."/>
            <person name="Ivanova N."/>
            <person name="Kyrpides N."/>
            <person name="Woyke T."/>
        </authorList>
    </citation>
    <scope>NUCLEOTIDE SEQUENCE [LARGE SCALE GENOMIC DNA]</scope>
    <source>
        <strain evidence="4 5">WS4403</strain>
    </source>
</reference>